<dbReference type="SUPFAM" id="SSF52172">
    <property type="entry name" value="CheY-like"/>
    <property type="match status" value="1"/>
</dbReference>
<dbReference type="InterPro" id="IPR025662">
    <property type="entry name" value="Sigma_54_int_dom_ATP-bd_1"/>
</dbReference>
<evidence type="ECO:0000256" key="3">
    <source>
        <dbReference type="ARBA" id="ARBA00023015"/>
    </source>
</evidence>
<dbReference type="PRINTS" id="PR01590">
    <property type="entry name" value="HTHFIS"/>
</dbReference>
<dbReference type="PANTHER" id="PTHR32071">
    <property type="entry name" value="TRANSCRIPTIONAL REGULATORY PROTEIN"/>
    <property type="match status" value="1"/>
</dbReference>
<dbReference type="PROSITE" id="PS00688">
    <property type="entry name" value="SIGMA54_INTERACT_3"/>
    <property type="match status" value="1"/>
</dbReference>
<organism evidence="7 8">
    <name type="scientific">Psychromonas aquatilis</name>
    <dbReference type="NCBI Taxonomy" id="2005072"/>
    <lineage>
        <taxon>Bacteria</taxon>
        <taxon>Pseudomonadati</taxon>
        <taxon>Pseudomonadota</taxon>
        <taxon>Gammaproteobacteria</taxon>
        <taxon>Alteromonadales</taxon>
        <taxon>Psychromonadaceae</taxon>
        <taxon>Psychromonas</taxon>
    </lineage>
</organism>
<comment type="caution">
    <text evidence="7">The sequence shown here is derived from an EMBL/GenBank/DDBJ whole genome shotgun (WGS) entry which is preliminary data.</text>
</comment>
<dbReference type="Pfam" id="PF00158">
    <property type="entry name" value="Sigma54_activat"/>
    <property type="match status" value="1"/>
</dbReference>
<dbReference type="InterPro" id="IPR003593">
    <property type="entry name" value="AAA+_ATPase"/>
</dbReference>
<evidence type="ECO:0000313" key="7">
    <source>
        <dbReference type="EMBL" id="MEL0628221.1"/>
    </source>
</evidence>
<name>A0ABU9GLN3_9GAMM</name>
<dbReference type="PROSITE" id="PS00675">
    <property type="entry name" value="SIGMA54_INTERACT_1"/>
    <property type="match status" value="1"/>
</dbReference>
<dbReference type="InterPro" id="IPR027417">
    <property type="entry name" value="P-loop_NTPase"/>
</dbReference>
<dbReference type="RefSeq" id="WP_341596170.1">
    <property type="nucleotide sequence ID" value="NZ_JBAKAZ010000003.1"/>
</dbReference>
<dbReference type="EMBL" id="JBAKAZ010000003">
    <property type="protein sequence ID" value="MEL0628221.1"/>
    <property type="molecule type" value="Genomic_DNA"/>
</dbReference>
<dbReference type="InterPro" id="IPR009057">
    <property type="entry name" value="Homeodomain-like_sf"/>
</dbReference>
<evidence type="ECO:0000256" key="4">
    <source>
        <dbReference type="ARBA" id="ARBA00023125"/>
    </source>
</evidence>
<keyword evidence="8" id="KW-1185">Reference proteome</keyword>
<keyword evidence="2" id="KW-0067">ATP-binding</keyword>
<evidence type="ECO:0000256" key="1">
    <source>
        <dbReference type="ARBA" id="ARBA00022741"/>
    </source>
</evidence>
<feature type="domain" description="Sigma-54 factor interaction" evidence="6">
    <location>
        <begin position="142"/>
        <end position="370"/>
    </location>
</feature>
<dbReference type="PROSITE" id="PS00676">
    <property type="entry name" value="SIGMA54_INTERACT_2"/>
    <property type="match status" value="1"/>
</dbReference>
<evidence type="ECO:0000256" key="2">
    <source>
        <dbReference type="ARBA" id="ARBA00022840"/>
    </source>
</evidence>
<keyword evidence="5" id="KW-0804">Transcription</keyword>
<dbReference type="InterPro" id="IPR025944">
    <property type="entry name" value="Sigma_54_int_dom_CS"/>
</dbReference>
<accession>A0ABU9GLN3</accession>
<dbReference type="Pfam" id="PF25601">
    <property type="entry name" value="AAA_lid_14"/>
    <property type="match status" value="1"/>
</dbReference>
<keyword evidence="4" id="KW-0238">DNA-binding</keyword>
<dbReference type="PROSITE" id="PS50045">
    <property type="entry name" value="SIGMA54_INTERACT_4"/>
    <property type="match status" value="1"/>
</dbReference>
<dbReference type="SUPFAM" id="SSF46689">
    <property type="entry name" value="Homeodomain-like"/>
    <property type="match status" value="1"/>
</dbReference>
<protein>
    <submittedName>
        <fullName evidence="7">Sigma-54 dependent transcriptional regulator</fullName>
    </submittedName>
</protein>
<keyword evidence="1" id="KW-0547">Nucleotide-binding</keyword>
<dbReference type="Pfam" id="PF02954">
    <property type="entry name" value="HTH_8"/>
    <property type="match status" value="1"/>
</dbReference>
<gene>
    <name evidence="7" type="ORF">V6256_01255</name>
</gene>
<sequence length="449" mass="50073">MHKLDLLLDVQNESLRQSILENTELKNFNKLELTSGEHWISQIEIHKPDVAIVGFNTFTDADYEALSKLDALNSMDLILISSGKPNSSLDKLMQLGAIFHYRMPIDINILVDTLQDLRQSHQSKGYLGERISTSDLDQFGLLVGSSAPMHKLYRVLRRVAKTEASVFIIGESGSGKELVAQTIHQASERNQQPFIAINCGAISPELIDSELFGHHKGAFTGADQSHYGVFKQAEGGTLFLDEITEMPLEQQVKLLRVLESGEYRRVGGETLHLANVRIIAATNRDPQTAIEEQVFREDLFFRLAHFPVSVPPLRDRGNDITGLAKHFIAHQNAQEGQTKSILQSALDKIAAYNWPGNVRELKHTIERAFILSDELIKDEHIIAETPTLNAESEVEDSIPIGMTLVDIEKAAIVTNLDNNSGNKTKTAQELGISVKTLYNKLDKYEVEAD</sequence>
<dbReference type="SMART" id="SM00382">
    <property type="entry name" value="AAA"/>
    <property type="match status" value="1"/>
</dbReference>
<dbReference type="InterPro" id="IPR002197">
    <property type="entry name" value="HTH_Fis"/>
</dbReference>
<dbReference type="Gene3D" id="1.10.8.60">
    <property type="match status" value="1"/>
</dbReference>
<dbReference type="Proteomes" id="UP001369082">
    <property type="component" value="Unassembled WGS sequence"/>
</dbReference>
<dbReference type="InterPro" id="IPR025943">
    <property type="entry name" value="Sigma_54_int_dom_ATP-bd_2"/>
</dbReference>
<dbReference type="InterPro" id="IPR002078">
    <property type="entry name" value="Sigma_54_int"/>
</dbReference>
<evidence type="ECO:0000259" key="6">
    <source>
        <dbReference type="PROSITE" id="PS50045"/>
    </source>
</evidence>
<evidence type="ECO:0000313" key="8">
    <source>
        <dbReference type="Proteomes" id="UP001369082"/>
    </source>
</evidence>
<reference evidence="7 8" key="1">
    <citation type="submission" date="2024-02" db="EMBL/GenBank/DDBJ databases">
        <title>Bacteria isolated from the canopy kelp, Nereocystis luetkeana.</title>
        <authorList>
            <person name="Pfister C.A."/>
            <person name="Younker I.T."/>
            <person name="Light S.H."/>
        </authorList>
    </citation>
    <scope>NUCLEOTIDE SEQUENCE [LARGE SCALE GENOMIC DNA]</scope>
    <source>
        <strain evidence="7 8">TI.1.05</strain>
    </source>
</reference>
<dbReference type="Gene3D" id="3.40.50.300">
    <property type="entry name" value="P-loop containing nucleotide triphosphate hydrolases"/>
    <property type="match status" value="1"/>
</dbReference>
<dbReference type="PANTHER" id="PTHR32071:SF121">
    <property type="entry name" value="SIGMA L-DEPENDENT TRANSCRIPTIONAL REGULATOR YQIR-RELATED"/>
    <property type="match status" value="1"/>
</dbReference>
<dbReference type="SUPFAM" id="SSF52540">
    <property type="entry name" value="P-loop containing nucleoside triphosphate hydrolases"/>
    <property type="match status" value="1"/>
</dbReference>
<dbReference type="InterPro" id="IPR058031">
    <property type="entry name" value="AAA_lid_NorR"/>
</dbReference>
<proteinExistence type="predicted"/>
<dbReference type="CDD" id="cd00009">
    <property type="entry name" value="AAA"/>
    <property type="match status" value="1"/>
</dbReference>
<evidence type="ECO:0000256" key="5">
    <source>
        <dbReference type="ARBA" id="ARBA00023163"/>
    </source>
</evidence>
<dbReference type="Gene3D" id="1.10.10.60">
    <property type="entry name" value="Homeodomain-like"/>
    <property type="match status" value="1"/>
</dbReference>
<dbReference type="InterPro" id="IPR011006">
    <property type="entry name" value="CheY-like_superfamily"/>
</dbReference>
<keyword evidence="3" id="KW-0805">Transcription regulation</keyword>